<dbReference type="InterPro" id="IPR038765">
    <property type="entry name" value="Papain-like_cys_pep_sf"/>
</dbReference>
<feature type="chain" id="PRO_5046516622" evidence="1">
    <location>
        <begin position="20"/>
        <end position="280"/>
    </location>
</feature>
<dbReference type="EMBL" id="JBHRZS010000002">
    <property type="protein sequence ID" value="MFC3878674.1"/>
    <property type="molecule type" value="Genomic_DNA"/>
</dbReference>
<name>A0ABV8ALR2_9BACT</name>
<organism evidence="2 3">
    <name type="scientific">Algoriphagus namhaensis</name>
    <dbReference type="NCBI Taxonomy" id="915353"/>
    <lineage>
        <taxon>Bacteria</taxon>
        <taxon>Pseudomonadati</taxon>
        <taxon>Bacteroidota</taxon>
        <taxon>Cytophagia</taxon>
        <taxon>Cytophagales</taxon>
        <taxon>Cyclobacteriaceae</taxon>
        <taxon>Algoriphagus</taxon>
    </lineage>
</organism>
<sequence>MRYFTLLFLLIPNLITAQAVCTPESRELLEEKLERLESLDVSGLSSGELAAEIGQWFLGTEYVAKTLELPGEEKLVINLQGVDCTTYLESVIALTRLAQKQEYTFEAFEGELELIRYRNGENTGYPSRLHYFSDWMYANGEKGLFQNITQEIGGVPYPNQPSFMSENPQFYPQLADPKNVEAIKATEAEIGKRSYFYIPKEKVAEVEDQIQSGNLIAITTTINNLDMVHVGFAIEHQGRIHLLHASSASMQVEISDLPLSDYLARNKTQSGIMVSKILSP</sequence>
<evidence type="ECO:0000256" key="1">
    <source>
        <dbReference type="SAM" id="SignalP"/>
    </source>
</evidence>
<accession>A0ABV8ALR2</accession>
<dbReference type="SUPFAM" id="SSF54001">
    <property type="entry name" value="Cysteine proteinases"/>
    <property type="match status" value="1"/>
</dbReference>
<protein>
    <submittedName>
        <fullName evidence="2">N-acetylmuramoyl-L-alanine amidase-like domain-containing protein</fullName>
    </submittedName>
</protein>
<keyword evidence="1" id="KW-0732">Signal</keyword>
<feature type="signal peptide" evidence="1">
    <location>
        <begin position="1"/>
        <end position="19"/>
    </location>
</feature>
<dbReference type="Gene3D" id="1.10.3670.10">
    <property type="entry name" value="Putative xylanase like domain"/>
    <property type="match status" value="1"/>
</dbReference>
<reference evidence="3" key="1">
    <citation type="journal article" date="2019" name="Int. J. Syst. Evol. Microbiol.">
        <title>The Global Catalogue of Microorganisms (GCM) 10K type strain sequencing project: providing services to taxonomists for standard genome sequencing and annotation.</title>
        <authorList>
            <consortium name="The Broad Institute Genomics Platform"/>
            <consortium name="The Broad Institute Genome Sequencing Center for Infectious Disease"/>
            <person name="Wu L."/>
            <person name="Ma J."/>
        </authorList>
    </citation>
    <scope>NUCLEOTIDE SEQUENCE [LARGE SCALE GENOMIC DNA]</scope>
    <source>
        <strain evidence="3">CCUG 60523</strain>
    </source>
</reference>
<evidence type="ECO:0000313" key="2">
    <source>
        <dbReference type="EMBL" id="MFC3878674.1"/>
    </source>
</evidence>
<comment type="caution">
    <text evidence="2">The sequence shown here is derived from an EMBL/GenBank/DDBJ whole genome shotgun (WGS) entry which is preliminary data.</text>
</comment>
<dbReference type="RefSeq" id="WP_377902359.1">
    <property type="nucleotide sequence ID" value="NZ_JBHRZS010000002.1"/>
</dbReference>
<proteinExistence type="predicted"/>
<dbReference type="Gene3D" id="2.30.260.10">
    <property type="entry name" value="putative xylanase like domain"/>
    <property type="match status" value="1"/>
</dbReference>
<dbReference type="InterPro" id="IPR010846">
    <property type="entry name" value="AmiA-like"/>
</dbReference>
<keyword evidence="3" id="KW-1185">Reference proteome</keyword>
<evidence type="ECO:0000313" key="3">
    <source>
        <dbReference type="Proteomes" id="UP001595805"/>
    </source>
</evidence>
<gene>
    <name evidence="2" type="ORF">ACFOSV_00710</name>
</gene>
<dbReference type="Pfam" id="PF07313">
    <property type="entry name" value="AmiA-like"/>
    <property type="match status" value="1"/>
</dbReference>
<dbReference type="Proteomes" id="UP001595805">
    <property type="component" value="Unassembled WGS sequence"/>
</dbReference>